<comment type="caution">
    <text evidence="2">The sequence shown here is derived from an EMBL/GenBank/DDBJ whole genome shotgun (WGS) entry which is preliminary data.</text>
</comment>
<feature type="non-terminal residue" evidence="2">
    <location>
        <position position="250"/>
    </location>
</feature>
<dbReference type="AlphaFoldDB" id="A0AAD8C8R7"/>
<feature type="transmembrane region" description="Helical" evidence="1">
    <location>
        <begin position="12"/>
        <end position="33"/>
    </location>
</feature>
<proteinExistence type="predicted"/>
<keyword evidence="3" id="KW-1185">Reference proteome</keyword>
<evidence type="ECO:0000256" key="1">
    <source>
        <dbReference type="SAM" id="Phobius"/>
    </source>
</evidence>
<dbReference type="Proteomes" id="UP001233172">
    <property type="component" value="Unassembled WGS sequence"/>
</dbReference>
<keyword evidence="1" id="KW-1133">Transmembrane helix</keyword>
<evidence type="ECO:0000313" key="3">
    <source>
        <dbReference type="Proteomes" id="UP001233172"/>
    </source>
</evidence>
<reference evidence="2" key="1">
    <citation type="journal article" date="2023" name="PLoS Negl. Trop. Dis.">
        <title>A genome sequence for Biomphalaria pfeifferi, the major vector snail for the human-infecting parasite Schistosoma mansoni.</title>
        <authorList>
            <person name="Bu L."/>
            <person name="Lu L."/>
            <person name="Laidemitt M.R."/>
            <person name="Zhang S.M."/>
            <person name="Mutuku M."/>
            <person name="Mkoji G."/>
            <person name="Steinauer M."/>
            <person name="Loker E.S."/>
        </authorList>
    </citation>
    <scope>NUCLEOTIDE SEQUENCE</scope>
    <source>
        <strain evidence="2">KasaAsao</strain>
    </source>
</reference>
<dbReference type="EMBL" id="JASAOG010000006">
    <property type="protein sequence ID" value="KAK0067763.1"/>
    <property type="molecule type" value="Genomic_DNA"/>
</dbReference>
<keyword evidence="1" id="KW-0812">Transmembrane</keyword>
<sequence>MQLKSRLNPLLRNLTCHVAALLLAIIVLVSPYIRIKGASTTMGHHFVFQVPYLQEVGGFAVVSIVTSWNKPFLVKMTIPHVKGIMPREFMLYRLEPVSVELRNMFKLDCHRKRQYVQHVTIRSDPYNMFAVFVSVMDSFLSIETFPAVPVASFTDNYYIVTFDINPVLVVSHYPFEDNHLVTQRLEYESQYKGCTVSTLFVLLELFTLHGDSGIFESCNRTTYSAGQRGEPYLSKQCDLVVSKIPNQSYT</sequence>
<gene>
    <name evidence="2" type="ORF">Bpfe_002604</name>
</gene>
<evidence type="ECO:0000313" key="2">
    <source>
        <dbReference type="EMBL" id="KAK0067763.1"/>
    </source>
</evidence>
<keyword evidence="1" id="KW-0472">Membrane</keyword>
<organism evidence="2 3">
    <name type="scientific">Biomphalaria pfeifferi</name>
    <name type="common">Bloodfluke planorb</name>
    <name type="synonym">Freshwater snail</name>
    <dbReference type="NCBI Taxonomy" id="112525"/>
    <lineage>
        <taxon>Eukaryota</taxon>
        <taxon>Metazoa</taxon>
        <taxon>Spiralia</taxon>
        <taxon>Lophotrochozoa</taxon>
        <taxon>Mollusca</taxon>
        <taxon>Gastropoda</taxon>
        <taxon>Heterobranchia</taxon>
        <taxon>Euthyneura</taxon>
        <taxon>Panpulmonata</taxon>
        <taxon>Hygrophila</taxon>
        <taxon>Lymnaeoidea</taxon>
        <taxon>Planorbidae</taxon>
        <taxon>Biomphalaria</taxon>
    </lineage>
</organism>
<name>A0AAD8C8R7_BIOPF</name>
<reference evidence="2" key="2">
    <citation type="submission" date="2023-04" db="EMBL/GenBank/DDBJ databases">
        <authorList>
            <person name="Bu L."/>
            <person name="Lu L."/>
            <person name="Laidemitt M.R."/>
            <person name="Zhang S.M."/>
            <person name="Mutuku M."/>
            <person name="Mkoji G."/>
            <person name="Steinauer M."/>
            <person name="Loker E.S."/>
        </authorList>
    </citation>
    <scope>NUCLEOTIDE SEQUENCE</scope>
    <source>
        <strain evidence="2">KasaAsao</strain>
        <tissue evidence="2">Whole Snail</tissue>
    </source>
</reference>
<accession>A0AAD8C8R7</accession>
<protein>
    <submittedName>
        <fullName evidence="2">Uncharacterized protein</fullName>
    </submittedName>
</protein>